<reference evidence="10 11" key="1">
    <citation type="journal article" date="2020" name="Mol. Plant">
        <title>The Chromosome-Based Rubber Tree Genome Provides New Insights into Spurge Genome Evolution and Rubber Biosynthesis.</title>
        <authorList>
            <person name="Liu J."/>
            <person name="Shi C."/>
            <person name="Shi C.C."/>
            <person name="Li W."/>
            <person name="Zhang Q.J."/>
            <person name="Zhang Y."/>
            <person name="Li K."/>
            <person name="Lu H.F."/>
            <person name="Shi C."/>
            <person name="Zhu S.T."/>
            <person name="Xiao Z.Y."/>
            <person name="Nan H."/>
            <person name="Yue Y."/>
            <person name="Zhu X.G."/>
            <person name="Wu Y."/>
            <person name="Hong X.N."/>
            <person name="Fan G.Y."/>
            <person name="Tong Y."/>
            <person name="Zhang D."/>
            <person name="Mao C.L."/>
            <person name="Liu Y.L."/>
            <person name="Hao S.J."/>
            <person name="Liu W.Q."/>
            <person name="Lv M.Q."/>
            <person name="Zhang H.B."/>
            <person name="Liu Y."/>
            <person name="Hu-Tang G.R."/>
            <person name="Wang J.P."/>
            <person name="Wang J.H."/>
            <person name="Sun Y.H."/>
            <person name="Ni S.B."/>
            <person name="Chen W.B."/>
            <person name="Zhang X.C."/>
            <person name="Jiao Y.N."/>
            <person name="Eichler E.E."/>
            <person name="Li G.H."/>
            <person name="Liu X."/>
            <person name="Gao L.Z."/>
        </authorList>
    </citation>
    <scope>NUCLEOTIDE SEQUENCE [LARGE SCALE GENOMIC DNA]</scope>
    <source>
        <strain evidence="11">cv. GT1</strain>
        <tissue evidence="10">Leaf</tissue>
    </source>
</reference>
<dbReference type="GO" id="GO:0006364">
    <property type="term" value="P:rRNA processing"/>
    <property type="evidence" value="ECO:0007669"/>
    <property type="project" value="UniProtKB-KW"/>
</dbReference>
<sequence>MGKASRDKRDIYYRKAKEEGWRARSAFKLLQIDEEFNIFEACGRFVRCTVAGVRDDDLPLIVAIDLQPMAPIEGVIQVQGDITNARTAEVVIRHFDGCKADLVVCDGAPDVTGLHDMDEFVQSQLILAGLTIVTHVLREGGKFIAKIFRGKDTSLLYCQLKLFFPVVTFAKPKSSRNSSIEAFAVCENYSPPEGFNPKDLHLLEKVGSPSGVDDLDCSSGWLEGPNKVYIPFLACGDLSGYDSDRSYPLPKGSQGTYQSLDPQEFVETEFDLCKEEEEFKNSIQSSIASALWESIASARDLDLVKLAEETLREDFLFMDTRRRTLATLAPSRLSILAGEHLELLRSLKLKIPATLFLFAATLIPPPCLEEKMGFLDIRTETHSLICLA</sequence>
<comment type="caution">
    <text evidence="8">Lacks conserved residue(s) required for the propagation of feature annotation.</text>
</comment>
<dbReference type="EMBL" id="JAAGAX010000016">
    <property type="protein sequence ID" value="KAF2288552.1"/>
    <property type="molecule type" value="Genomic_DNA"/>
</dbReference>
<dbReference type="Pfam" id="PF01728">
    <property type="entry name" value="FtsJ"/>
    <property type="match status" value="1"/>
</dbReference>
<keyword evidence="5 8" id="KW-0949">S-adenosyl-L-methionine</keyword>
<dbReference type="InterPro" id="IPR015507">
    <property type="entry name" value="rRNA-MeTfrase_E"/>
</dbReference>
<dbReference type="FunFam" id="3.40.50.150:FF:000220">
    <property type="entry name" value="CAMK protein kinase"/>
    <property type="match status" value="1"/>
</dbReference>
<evidence type="ECO:0000313" key="10">
    <source>
        <dbReference type="EMBL" id="KAF2288552.1"/>
    </source>
</evidence>
<dbReference type="AlphaFoldDB" id="A0A6A6KI30"/>
<dbReference type="PANTHER" id="PTHR10920">
    <property type="entry name" value="RIBOSOMAL RNA METHYLTRANSFERASE"/>
    <property type="match status" value="1"/>
</dbReference>
<evidence type="ECO:0000256" key="5">
    <source>
        <dbReference type="ARBA" id="ARBA00022691"/>
    </source>
</evidence>
<proteinExistence type="inferred from homology"/>
<dbReference type="GO" id="GO:0002128">
    <property type="term" value="P:tRNA nucleoside ribose methylation"/>
    <property type="evidence" value="ECO:0007669"/>
    <property type="project" value="UniProtKB-UniRule"/>
</dbReference>
<dbReference type="Gene3D" id="3.40.50.150">
    <property type="entry name" value="Vaccinia Virus protein VP39"/>
    <property type="match status" value="1"/>
</dbReference>
<evidence type="ECO:0000256" key="6">
    <source>
        <dbReference type="ARBA" id="ARBA00022694"/>
    </source>
</evidence>
<dbReference type="GO" id="GO:0106340">
    <property type="term" value="F:tRNA (guanosine(34)-2'-O)-methyltransferase activity"/>
    <property type="evidence" value="ECO:0007669"/>
    <property type="project" value="UniProtKB-ARBA"/>
</dbReference>
<organism evidence="10 11">
    <name type="scientific">Hevea brasiliensis</name>
    <name type="common">Para rubber tree</name>
    <name type="synonym">Siphonia brasiliensis</name>
    <dbReference type="NCBI Taxonomy" id="3981"/>
    <lineage>
        <taxon>Eukaryota</taxon>
        <taxon>Viridiplantae</taxon>
        <taxon>Streptophyta</taxon>
        <taxon>Embryophyta</taxon>
        <taxon>Tracheophyta</taxon>
        <taxon>Spermatophyta</taxon>
        <taxon>Magnoliopsida</taxon>
        <taxon>eudicotyledons</taxon>
        <taxon>Gunneridae</taxon>
        <taxon>Pentapetalae</taxon>
        <taxon>rosids</taxon>
        <taxon>fabids</taxon>
        <taxon>Malpighiales</taxon>
        <taxon>Euphorbiaceae</taxon>
        <taxon>Crotonoideae</taxon>
        <taxon>Micrandreae</taxon>
        <taxon>Hevea</taxon>
    </lineage>
</organism>
<name>A0A6A6KI30_HEVBR</name>
<comment type="function">
    <text evidence="8">Methylates the 2'-O-ribose of nucleotides at positions 32 and 34 of the tRNA anticodon loop of substrate tRNAs.</text>
</comment>
<keyword evidence="2" id="KW-0698">rRNA processing</keyword>
<protein>
    <recommendedName>
        <fullName evidence="8">Putative tRNA (cytidine(32)/guanosine(34)-2'-O)-methyltransferase</fullName>
        <ecNumber evidence="8">2.1.1.205</ecNumber>
    </recommendedName>
    <alternativeName>
        <fullName evidence="8">2'-O-ribose RNA methyltransferase TRM7 homolog</fullName>
    </alternativeName>
</protein>
<dbReference type="Proteomes" id="UP000467840">
    <property type="component" value="Chromosome 8"/>
</dbReference>
<gene>
    <name evidence="10" type="ORF">GH714_008464</name>
</gene>
<evidence type="ECO:0000256" key="3">
    <source>
        <dbReference type="ARBA" id="ARBA00022603"/>
    </source>
</evidence>
<evidence type="ECO:0000256" key="7">
    <source>
        <dbReference type="ARBA" id="ARBA00048902"/>
    </source>
</evidence>
<evidence type="ECO:0000256" key="8">
    <source>
        <dbReference type="HAMAP-Rule" id="MF_03162"/>
    </source>
</evidence>
<dbReference type="InterPro" id="IPR002877">
    <property type="entry name" value="RNA_MeTrfase_FtsJ_dom"/>
</dbReference>
<keyword evidence="3 8" id="KW-0489">Methyltransferase</keyword>
<evidence type="ECO:0000256" key="4">
    <source>
        <dbReference type="ARBA" id="ARBA00022679"/>
    </source>
</evidence>
<comment type="similarity">
    <text evidence="8">Belongs to the class I-like SAM-binding methyltransferase superfamily. RNA methyltransferase RlmE family. TRM7 subfamily.</text>
</comment>
<comment type="catalytic activity">
    <reaction evidence="7 8">
        <text>cytidine(32)/guanosine(34) in tRNA + 2 S-adenosyl-L-methionine = 2'-O-methylcytidine(32)/2'-O-methylguanosine(34) in tRNA + 2 S-adenosyl-L-homocysteine + 2 H(+)</text>
        <dbReference type="Rhea" id="RHEA:42396"/>
        <dbReference type="Rhea" id="RHEA-COMP:10246"/>
        <dbReference type="Rhea" id="RHEA-COMP:10247"/>
        <dbReference type="ChEBI" id="CHEBI:15378"/>
        <dbReference type="ChEBI" id="CHEBI:57856"/>
        <dbReference type="ChEBI" id="CHEBI:59789"/>
        <dbReference type="ChEBI" id="CHEBI:74269"/>
        <dbReference type="ChEBI" id="CHEBI:74445"/>
        <dbReference type="ChEBI" id="CHEBI:74495"/>
        <dbReference type="ChEBI" id="CHEBI:82748"/>
        <dbReference type="EC" id="2.1.1.205"/>
    </reaction>
</comment>
<keyword evidence="11" id="KW-1185">Reference proteome</keyword>
<dbReference type="GO" id="GO:0002181">
    <property type="term" value="P:cytoplasmic translation"/>
    <property type="evidence" value="ECO:0007669"/>
    <property type="project" value="UniProtKB-UniRule"/>
</dbReference>
<keyword evidence="6 8" id="KW-0819">tRNA processing</keyword>
<evidence type="ECO:0000256" key="2">
    <source>
        <dbReference type="ARBA" id="ARBA00022552"/>
    </source>
</evidence>
<keyword evidence="4 8" id="KW-0808">Transferase</keyword>
<dbReference type="HAMAP" id="MF_01547">
    <property type="entry name" value="RNA_methyltr_E"/>
    <property type="match status" value="1"/>
</dbReference>
<keyword evidence="1 8" id="KW-0963">Cytoplasm</keyword>
<dbReference type="InterPro" id="IPR028590">
    <property type="entry name" value="RNA_methyltr_E_TRM7"/>
</dbReference>
<dbReference type="InterPro" id="IPR029063">
    <property type="entry name" value="SAM-dependent_MTases_sf"/>
</dbReference>
<feature type="domain" description="Ribosomal RNA methyltransferase FtsJ" evidence="9">
    <location>
        <begin position="21"/>
        <end position="189"/>
    </location>
</feature>
<dbReference type="HAMAP" id="MF_03162">
    <property type="entry name" value="RNA_methyltr_E_TRM7"/>
    <property type="match status" value="1"/>
</dbReference>
<comment type="caution">
    <text evidence="10">The sequence shown here is derived from an EMBL/GenBank/DDBJ whole genome shotgun (WGS) entry which is preliminary data.</text>
</comment>
<dbReference type="SUPFAM" id="SSF53335">
    <property type="entry name" value="S-adenosyl-L-methionine-dependent methyltransferases"/>
    <property type="match status" value="1"/>
</dbReference>
<evidence type="ECO:0000313" key="11">
    <source>
        <dbReference type="Proteomes" id="UP000467840"/>
    </source>
</evidence>
<dbReference type="PANTHER" id="PTHR10920:SF12">
    <property type="entry name" value="TRNA (CYTIDINE(32)_GUANOSINE(34)-2'-O)-METHYLTRANSFERASE-RELATED"/>
    <property type="match status" value="1"/>
</dbReference>
<evidence type="ECO:0000256" key="1">
    <source>
        <dbReference type="ARBA" id="ARBA00022490"/>
    </source>
</evidence>
<comment type="subcellular location">
    <subcellularLocation>
        <location evidence="8">Cytoplasm</location>
    </subcellularLocation>
</comment>
<accession>A0A6A6KI30</accession>
<dbReference type="GO" id="GO:0005737">
    <property type="term" value="C:cytoplasm"/>
    <property type="evidence" value="ECO:0007669"/>
    <property type="project" value="UniProtKB-SubCell"/>
</dbReference>
<feature type="active site" description="Proton acceptor" evidence="8">
    <location>
        <position position="146"/>
    </location>
</feature>
<evidence type="ECO:0000259" key="9">
    <source>
        <dbReference type="Pfam" id="PF01728"/>
    </source>
</evidence>
<dbReference type="InterPro" id="IPR050082">
    <property type="entry name" value="RNA_methyltr_RlmE"/>
</dbReference>
<dbReference type="EC" id="2.1.1.205" evidence="8"/>